<dbReference type="AlphaFoldDB" id="A0AAV5LV80"/>
<feature type="region of interest" description="Disordered" evidence="1">
    <location>
        <begin position="120"/>
        <end position="142"/>
    </location>
</feature>
<comment type="caution">
    <text evidence="2">The sequence shown here is derived from an EMBL/GenBank/DDBJ whole genome shotgun (WGS) entry which is preliminary data.</text>
</comment>
<evidence type="ECO:0000313" key="3">
    <source>
        <dbReference type="Proteomes" id="UP001054252"/>
    </source>
</evidence>
<name>A0AAV5LV80_9ROSI</name>
<evidence type="ECO:0000256" key="1">
    <source>
        <dbReference type="SAM" id="MobiDB-lite"/>
    </source>
</evidence>
<gene>
    <name evidence="2" type="ORF">SLEP1_g48958</name>
</gene>
<dbReference type="EMBL" id="BPVZ01000149">
    <property type="protein sequence ID" value="GKV41421.1"/>
    <property type="molecule type" value="Genomic_DNA"/>
</dbReference>
<organism evidence="2 3">
    <name type="scientific">Rubroshorea leprosula</name>
    <dbReference type="NCBI Taxonomy" id="152421"/>
    <lineage>
        <taxon>Eukaryota</taxon>
        <taxon>Viridiplantae</taxon>
        <taxon>Streptophyta</taxon>
        <taxon>Embryophyta</taxon>
        <taxon>Tracheophyta</taxon>
        <taxon>Spermatophyta</taxon>
        <taxon>Magnoliopsida</taxon>
        <taxon>eudicotyledons</taxon>
        <taxon>Gunneridae</taxon>
        <taxon>Pentapetalae</taxon>
        <taxon>rosids</taxon>
        <taxon>malvids</taxon>
        <taxon>Malvales</taxon>
        <taxon>Dipterocarpaceae</taxon>
        <taxon>Rubroshorea</taxon>
    </lineage>
</organism>
<accession>A0AAV5LV80</accession>
<keyword evidence="3" id="KW-1185">Reference proteome</keyword>
<dbReference type="Proteomes" id="UP001054252">
    <property type="component" value="Unassembled WGS sequence"/>
</dbReference>
<evidence type="ECO:0008006" key="4">
    <source>
        <dbReference type="Google" id="ProtNLM"/>
    </source>
</evidence>
<reference evidence="2 3" key="1">
    <citation type="journal article" date="2021" name="Commun. Biol.">
        <title>The genome of Shorea leprosula (Dipterocarpaceae) highlights the ecological relevance of drought in aseasonal tropical rainforests.</title>
        <authorList>
            <person name="Ng K.K.S."/>
            <person name="Kobayashi M.J."/>
            <person name="Fawcett J.A."/>
            <person name="Hatakeyama M."/>
            <person name="Paape T."/>
            <person name="Ng C.H."/>
            <person name="Ang C.C."/>
            <person name="Tnah L.H."/>
            <person name="Lee C.T."/>
            <person name="Nishiyama T."/>
            <person name="Sese J."/>
            <person name="O'Brien M.J."/>
            <person name="Copetti D."/>
            <person name="Mohd Noor M.I."/>
            <person name="Ong R.C."/>
            <person name="Putra M."/>
            <person name="Sireger I.Z."/>
            <person name="Indrioko S."/>
            <person name="Kosugi Y."/>
            <person name="Izuno A."/>
            <person name="Isagi Y."/>
            <person name="Lee S.L."/>
            <person name="Shimizu K.K."/>
        </authorList>
    </citation>
    <scope>NUCLEOTIDE SEQUENCE [LARGE SCALE GENOMIC DNA]</scope>
    <source>
        <strain evidence="2">214</strain>
    </source>
</reference>
<proteinExistence type="predicted"/>
<protein>
    <recommendedName>
        <fullName evidence="4">Transposase</fullName>
    </recommendedName>
</protein>
<sequence length="142" mass="16230">MRSVKRIKDTNANSVTLPTDEAMVEVPNLMLSYRDKLLLDGVPEEANVDLSSDAIPEFLEEELDVDDDPNDPRPIVLFSKEEKMRMREPWKNSLIIKTISKIVGYNFLYSRIKAQWKATTKKKPQGSRSSNKSAFIVSPADW</sequence>
<evidence type="ECO:0000313" key="2">
    <source>
        <dbReference type="EMBL" id="GKV41421.1"/>
    </source>
</evidence>